<feature type="transmembrane region" description="Helical" evidence="7">
    <location>
        <begin position="92"/>
        <end position="112"/>
    </location>
</feature>
<comment type="subcellular location">
    <subcellularLocation>
        <location evidence="1 7">Membrane</location>
        <topology evidence="1 7">Multi-pass membrane protein</topology>
    </subcellularLocation>
</comment>
<accession>A0A1D1VJ39</accession>
<dbReference type="EMBL" id="BDGG01000004">
    <property type="protein sequence ID" value="GAU98508.1"/>
    <property type="molecule type" value="Genomic_DNA"/>
</dbReference>
<organism evidence="8 9">
    <name type="scientific">Ramazzottius varieornatus</name>
    <name type="common">Water bear</name>
    <name type="synonym">Tardigrade</name>
    <dbReference type="NCBI Taxonomy" id="947166"/>
    <lineage>
        <taxon>Eukaryota</taxon>
        <taxon>Metazoa</taxon>
        <taxon>Ecdysozoa</taxon>
        <taxon>Tardigrada</taxon>
        <taxon>Eutardigrada</taxon>
        <taxon>Parachela</taxon>
        <taxon>Hypsibioidea</taxon>
        <taxon>Ramazzottiidae</taxon>
        <taxon>Ramazzottius</taxon>
    </lineage>
</organism>
<keyword evidence="3 7" id="KW-0812">Transmembrane</keyword>
<keyword evidence="6" id="KW-1015">Disulfide bond</keyword>
<evidence type="ECO:0000313" key="8">
    <source>
        <dbReference type="EMBL" id="GAU98508.1"/>
    </source>
</evidence>
<keyword evidence="5 7" id="KW-0472">Membrane</keyword>
<dbReference type="PIRSF" id="PIRSF002419">
    <property type="entry name" value="Tetraspanin"/>
    <property type="match status" value="1"/>
</dbReference>
<protein>
    <recommendedName>
        <fullName evidence="7">Tetraspanin</fullName>
    </recommendedName>
</protein>
<evidence type="ECO:0000256" key="7">
    <source>
        <dbReference type="RuleBase" id="RU361218"/>
    </source>
</evidence>
<comment type="caution">
    <text evidence="8">The sequence shown here is derived from an EMBL/GenBank/DDBJ whole genome shotgun (WGS) entry which is preliminary data.</text>
</comment>
<comment type="similarity">
    <text evidence="2 7">Belongs to the tetraspanin (TM4SF) family.</text>
</comment>
<dbReference type="STRING" id="947166.A0A1D1VJ39"/>
<name>A0A1D1VJ39_RAMVA</name>
<evidence type="ECO:0000256" key="1">
    <source>
        <dbReference type="ARBA" id="ARBA00004141"/>
    </source>
</evidence>
<evidence type="ECO:0000256" key="6">
    <source>
        <dbReference type="PIRSR" id="PIRSR002419-1"/>
    </source>
</evidence>
<dbReference type="GO" id="GO:0016020">
    <property type="term" value="C:membrane"/>
    <property type="evidence" value="ECO:0007669"/>
    <property type="project" value="UniProtKB-SubCell"/>
</dbReference>
<dbReference type="CDD" id="cd03127">
    <property type="entry name" value="tetraspanin_LEL"/>
    <property type="match status" value="1"/>
</dbReference>
<dbReference type="InterPro" id="IPR018499">
    <property type="entry name" value="Tetraspanin/Peripherin"/>
</dbReference>
<evidence type="ECO:0000256" key="3">
    <source>
        <dbReference type="ARBA" id="ARBA00022692"/>
    </source>
</evidence>
<dbReference type="AlphaFoldDB" id="A0A1D1VJ39"/>
<feature type="disulfide bond" evidence="6">
    <location>
        <begin position="156"/>
        <end position="173"/>
    </location>
</feature>
<feature type="transmembrane region" description="Helical" evidence="7">
    <location>
        <begin position="201"/>
        <end position="223"/>
    </location>
</feature>
<keyword evidence="9" id="KW-1185">Reference proteome</keyword>
<feature type="disulfide bond" evidence="6">
    <location>
        <begin position="155"/>
        <end position="187"/>
    </location>
</feature>
<evidence type="ECO:0000256" key="4">
    <source>
        <dbReference type="ARBA" id="ARBA00022989"/>
    </source>
</evidence>
<keyword evidence="4 7" id="KW-1133">Transmembrane helix</keyword>
<dbReference type="InterPro" id="IPR000301">
    <property type="entry name" value="Tetraspanin_animals"/>
</dbReference>
<proteinExistence type="inferred from homology"/>
<sequence>MALEKNRYYVVSKFILFFVTILYFMFGVVLFGLSVWILADPNQGKYVRRLRLRDVQAGAGIILTSSILLVITSFVGCAALNGSKKPKTMTAYFALQIITLILLFSGSIFMLARTKSYQSAIDWEIERAVLEYDNRGPNRGEAEEFLDVLQTHLMCCGGESPNDYRIRGIPESCRRPWLSGTSQMWGCKEVTKRWIKYNTDATAGVGLFVCSMLIFGAISSWTIRRHYIDYNEIDRTRGRPV</sequence>
<dbReference type="PANTHER" id="PTHR19282:SF452">
    <property type="entry name" value="LD03691P"/>
    <property type="match status" value="1"/>
</dbReference>
<feature type="transmembrane region" description="Helical" evidence="7">
    <location>
        <begin position="59"/>
        <end position="80"/>
    </location>
</feature>
<reference evidence="8 9" key="1">
    <citation type="journal article" date="2016" name="Nat. Commun.">
        <title>Extremotolerant tardigrade genome and improved radiotolerance of human cultured cells by tardigrade-unique protein.</title>
        <authorList>
            <person name="Hashimoto T."/>
            <person name="Horikawa D.D."/>
            <person name="Saito Y."/>
            <person name="Kuwahara H."/>
            <person name="Kozuka-Hata H."/>
            <person name="Shin-I T."/>
            <person name="Minakuchi Y."/>
            <person name="Ohishi K."/>
            <person name="Motoyama A."/>
            <person name="Aizu T."/>
            <person name="Enomoto A."/>
            <person name="Kondo K."/>
            <person name="Tanaka S."/>
            <person name="Hara Y."/>
            <person name="Koshikawa S."/>
            <person name="Sagara H."/>
            <person name="Miura T."/>
            <person name="Yokobori S."/>
            <person name="Miyagawa K."/>
            <person name="Suzuki Y."/>
            <person name="Kubo T."/>
            <person name="Oyama M."/>
            <person name="Kohara Y."/>
            <person name="Fujiyama A."/>
            <person name="Arakawa K."/>
            <person name="Katayama T."/>
            <person name="Toyoda A."/>
            <person name="Kunieda T."/>
        </authorList>
    </citation>
    <scope>NUCLEOTIDE SEQUENCE [LARGE SCALE GENOMIC DNA]</scope>
    <source>
        <strain evidence="8 9">YOKOZUNA-1</strain>
    </source>
</reference>
<evidence type="ECO:0000256" key="5">
    <source>
        <dbReference type="ARBA" id="ARBA00023136"/>
    </source>
</evidence>
<evidence type="ECO:0000313" key="9">
    <source>
        <dbReference type="Proteomes" id="UP000186922"/>
    </source>
</evidence>
<gene>
    <name evidence="8" type="primary">RvY_09645-1</name>
    <name evidence="8" type="synonym">RvY_09645.1</name>
    <name evidence="8" type="ORF">RvY_09645</name>
</gene>
<dbReference type="PANTHER" id="PTHR19282">
    <property type="entry name" value="TETRASPANIN"/>
    <property type="match status" value="1"/>
</dbReference>
<feature type="transmembrane region" description="Helical" evidence="7">
    <location>
        <begin position="14"/>
        <end position="39"/>
    </location>
</feature>
<dbReference type="Proteomes" id="UP000186922">
    <property type="component" value="Unassembled WGS sequence"/>
</dbReference>
<dbReference type="OrthoDB" id="10051670at2759"/>
<dbReference type="InterPro" id="IPR008952">
    <property type="entry name" value="Tetraspanin_EC2_sf"/>
</dbReference>
<dbReference type="Gene3D" id="1.10.1450.10">
    <property type="entry name" value="Tetraspanin"/>
    <property type="match status" value="1"/>
</dbReference>
<dbReference type="PRINTS" id="PR00259">
    <property type="entry name" value="TMFOUR"/>
</dbReference>
<evidence type="ECO:0000256" key="2">
    <source>
        <dbReference type="ARBA" id="ARBA00006840"/>
    </source>
</evidence>
<dbReference type="SUPFAM" id="SSF48652">
    <property type="entry name" value="Tetraspanin"/>
    <property type="match status" value="1"/>
</dbReference>
<dbReference type="Pfam" id="PF00335">
    <property type="entry name" value="Tetraspanin"/>
    <property type="match status" value="1"/>
</dbReference>